<comment type="caution">
    <text evidence="1">The sequence shown here is derived from an EMBL/GenBank/DDBJ whole genome shotgun (WGS) entry which is preliminary data.</text>
</comment>
<feature type="non-terminal residue" evidence="1">
    <location>
        <position position="1"/>
    </location>
</feature>
<name>A0A2M7ATK5_9BACT</name>
<evidence type="ECO:0000313" key="2">
    <source>
        <dbReference type="Proteomes" id="UP000229001"/>
    </source>
</evidence>
<dbReference type="Proteomes" id="UP000229001">
    <property type="component" value="Unassembled WGS sequence"/>
</dbReference>
<evidence type="ECO:0000313" key="1">
    <source>
        <dbReference type="EMBL" id="PIU73956.1"/>
    </source>
</evidence>
<accession>A0A2M7ATK5</accession>
<proteinExistence type="predicted"/>
<reference evidence="2" key="1">
    <citation type="submission" date="2017-09" db="EMBL/GenBank/DDBJ databases">
        <title>Depth-based differentiation of microbial function through sediment-hosted aquifers and enrichment of novel symbionts in the deep terrestrial subsurface.</title>
        <authorList>
            <person name="Probst A.J."/>
            <person name="Ladd B."/>
            <person name="Jarett J.K."/>
            <person name="Geller-Mcgrath D.E."/>
            <person name="Sieber C.M.K."/>
            <person name="Emerson J.B."/>
            <person name="Anantharaman K."/>
            <person name="Thomas B.C."/>
            <person name="Malmstrom R."/>
            <person name="Stieglmeier M."/>
            <person name="Klingl A."/>
            <person name="Woyke T."/>
            <person name="Ryan C.M."/>
            <person name="Banfield J.F."/>
        </authorList>
    </citation>
    <scope>NUCLEOTIDE SEQUENCE [LARGE SCALE GENOMIC DNA]</scope>
</reference>
<protein>
    <submittedName>
        <fullName evidence="1">Fe-S cluster assembly ATPase SufC</fullName>
    </submittedName>
</protein>
<organism evidence="1 2">
    <name type="scientific">Candidatus Roizmanbacteria bacterium CG06_land_8_20_14_3_00_34_14</name>
    <dbReference type="NCBI Taxonomy" id="1974848"/>
    <lineage>
        <taxon>Bacteria</taxon>
        <taxon>Candidatus Roizmaniibacteriota</taxon>
    </lineage>
</organism>
<sequence>ILKYIRPDEVLVMMEGKIVKKGDYKLAEEIEKNGYQSI</sequence>
<dbReference type="AlphaFoldDB" id="A0A2M7ATK5"/>
<dbReference type="EMBL" id="PEVZ01000064">
    <property type="protein sequence ID" value="PIU73956.1"/>
    <property type="molecule type" value="Genomic_DNA"/>
</dbReference>
<gene>
    <name evidence="1" type="primary">sufC</name>
    <name evidence="1" type="ORF">COS77_04045</name>
</gene>